<evidence type="ECO:0000256" key="2">
    <source>
        <dbReference type="ARBA" id="ARBA00022692"/>
    </source>
</evidence>
<dbReference type="GO" id="GO:0005886">
    <property type="term" value="C:plasma membrane"/>
    <property type="evidence" value="ECO:0000318"/>
    <property type="project" value="GO_Central"/>
</dbReference>
<dbReference type="AlphaFoldDB" id="A0A1U7Z1C1"/>
<reference evidence="6" key="1">
    <citation type="submission" date="2025-08" db="UniProtKB">
        <authorList>
            <consortium name="RefSeq"/>
        </authorList>
    </citation>
    <scope>IDENTIFICATION</scope>
</reference>
<dbReference type="GO" id="GO:0098542">
    <property type="term" value="P:defense response to other organism"/>
    <property type="evidence" value="ECO:0007669"/>
    <property type="project" value="InterPro"/>
</dbReference>
<comment type="subcellular location">
    <subcellularLocation>
        <location evidence="1">Membrane</location>
        <topology evidence="1">Single-pass membrane protein</topology>
    </subcellularLocation>
</comment>
<dbReference type="OrthoDB" id="1426517at2759"/>
<dbReference type="FunCoup" id="A0A1U7Z1C1">
    <property type="interactions" value="1035"/>
</dbReference>
<evidence type="ECO:0000313" key="5">
    <source>
        <dbReference type="Proteomes" id="UP000189703"/>
    </source>
</evidence>
<accession>A0A1U7Z1C1</accession>
<dbReference type="GeneID" id="104590019"/>
<protein>
    <submittedName>
        <fullName evidence="6">NDR1/HIN1-like protein 12</fullName>
    </submittedName>
</protein>
<dbReference type="Proteomes" id="UP000189703">
    <property type="component" value="Unplaced"/>
</dbReference>
<keyword evidence="4" id="KW-0472">Membrane</keyword>
<keyword evidence="5" id="KW-1185">Reference proteome</keyword>
<sequence>MSLKQDCGHHHHHNWKKLFSRRVFVVIFVFVIVILFAIFLVWAILRPSKPQFTLQDATVYQLNISDGNYLTSNFQVTVSSRNPNGNIGIYYDRLDVYATYGNQQITLPTRLPPTYQGHKDINVWSPFVYGMSVPIAPYLAASFYQQHNFGTVFIKIKINGHIRWKVGTWISGGYHIYINCPAYITFGSRNTGIPVGTAFKYQLVQSCGVDV</sequence>
<dbReference type="eggNOG" id="ENOG502QSD7">
    <property type="taxonomic scope" value="Eukaryota"/>
</dbReference>
<dbReference type="InterPro" id="IPR044839">
    <property type="entry name" value="NDR1-like"/>
</dbReference>
<keyword evidence="3" id="KW-1133">Transmembrane helix</keyword>
<evidence type="ECO:0000256" key="3">
    <source>
        <dbReference type="ARBA" id="ARBA00022989"/>
    </source>
</evidence>
<dbReference type="PANTHER" id="PTHR31415:SF166">
    <property type="entry name" value="LATE EMBRYOGENESIS ABUNDANT (LEA) HYDROXYPROLINE-RICH GLYCOPROTEIN FAMILY"/>
    <property type="match status" value="1"/>
</dbReference>
<dbReference type="Pfam" id="PF03168">
    <property type="entry name" value="LEA_2"/>
    <property type="match status" value="1"/>
</dbReference>
<dbReference type="GO" id="GO:0009506">
    <property type="term" value="C:plasmodesma"/>
    <property type="evidence" value="ECO:0000318"/>
    <property type="project" value="GO_Central"/>
</dbReference>
<keyword evidence="2" id="KW-0812">Transmembrane</keyword>
<dbReference type="KEGG" id="nnu:104590019"/>
<dbReference type="PANTHER" id="PTHR31415">
    <property type="entry name" value="OS05G0367900 PROTEIN"/>
    <property type="match status" value="1"/>
</dbReference>
<dbReference type="RefSeq" id="XP_010246827.1">
    <property type="nucleotide sequence ID" value="XM_010248525.2"/>
</dbReference>
<evidence type="ECO:0000256" key="4">
    <source>
        <dbReference type="ARBA" id="ARBA00023136"/>
    </source>
</evidence>
<name>A0A1U7Z1C1_NELNU</name>
<dbReference type="InterPro" id="IPR004864">
    <property type="entry name" value="LEA_2"/>
</dbReference>
<proteinExistence type="predicted"/>
<dbReference type="OMA" id="CGNHADD"/>
<evidence type="ECO:0000256" key="1">
    <source>
        <dbReference type="ARBA" id="ARBA00004167"/>
    </source>
</evidence>
<gene>
    <name evidence="6" type="primary">LOC104590019</name>
</gene>
<evidence type="ECO:0000313" key="6">
    <source>
        <dbReference type="RefSeq" id="XP_010246827.1"/>
    </source>
</evidence>
<organism evidence="5 6">
    <name type="scientific">Nelumbo nucifera</name>
    <name type="common">Sacred lotus</name>
    <dbReference type="NCBI Taxonomy" id="4432"/>
    <lineage>
        <taxon>Eukaryota</taxon>
        <taxon>Viridiplantae</taxon>
        <taxon>Streptophyta</taxon>
        <taxon>Embryophyta</taxon>
        <taxon>Tracheophyta</taxon>
        <taxon>Spermatophyta</taxon>
        <taxon>Magnoliopsida</taxon>
        <taxon>Proteales</taxon>
        <taxon>Nelumbonaceae</taxon>
        <taxon>Nelumbo</taxon>
    </lineage>
</organism>